<feature type="region of interest" description="Disordered" evidence="2">
    <location>
        <begin position="61"/>
        <end position="80"/>
    </location>
</feature>
<dbReference type="Proteomes" id="UP001278766">
    <property type="component" value="Unassembled WGS sequence"/>
</dbReference>
<name>A0AAE0HGK3_9PEZI</name>
<dbReference type="PANTHER" id="PTHR47784">
    <property type="entry name" value="STEROL UPTAKE CONTROL PROTEIN 2"/>
    <property type="match status" value="1"/>
</dbReference>
<dbReference type="InterPro" id="IPR001138">
    <property type="entry name" value="Zn2Cys6_DnaBD"/>
</dbReference>
<dbReference type="RefSeq" id="XP_062659433.1">
    <property type="nucleotide sequence ID" value="XM_062806628.1"/>
</dbReference>
<dbReference type="SUPFAM" id="SSF81995">
    <property type="entry name" value="beta-sandwich domain of Sec23/24"/>
    <property type="match status" value="1"/>
</dbReference>
<feature type="compositionally biased region" description="Low complexity" evidence="2">
    <location>
        <begin position="211"/>
        <end position="223"/>
    </location>
</feature>
<accession>A0AAE0HGK3</accession>
<dbReference type="GO" id="GO:0008270">
    <property type="term" value="F:zinc ion binding"/>
    <property type="evidence" value="ECO:0007669"/>
    <property type="project" value="InterPro"/>
</dbReference>
<evidence type="ECO:0000313" key="3">
    <source>
        <dbReference type="EMBL" id="KAK3295919.1"/>
    </source>
</evidence>
<reference evidence="3" key="2">
    <citation type="submission" date="2023-06" db="EMBL/GenBank/DDBJ databases">
        <authorList>
            <consortium name="Lawrence Berkeley National Laboratory"/>
            <person name="Haridas S."/>
            <person name="Hensen N."/>
            <person name="Bonometti L."/>
            <person name="Westerberg I."/>
            <person name="Brannstrom I.O."/>
            <person name="Guillou S."/>
            <person name="Cros-Aarteil S."/>
            <person name="Calhoun S."/>
            <person name="Kuo A."/>
            <person name="Mondo S."/>
            <person name="Pangilinan J."/>
            <person name="Riley R."/>
            <person name="Labutti K."/>
            <person name="Andreopoulos B."/>
            <person name="Lipzen A."/>
            <person name="Chen C."/>
            <person name="Yanf M."/>
            <person name="Daum C."/>
            <person name="Ng V."/>
            <person name="Clum A."/>
            <person name="Steindorff A."/>
            <person name="Ohm R."/>
            <person name="Martin F."/>
            <person name="Silar P."/>
            <person name="Natvig D."/>
            <person name="Lalanne C."/>
            <person name="Gautier V."/>
            <person name="Ament-Velasquez S.L."/>
            <person name="Kruys A."/>
            <person name="Hutchinson M.I."/>
            <person name="Powell A.J."/>
            <person name="Barry K."/>
            <person name="Miller A.N."/>
            <person name="Grigoriev I.V."/>
            <person name="Debuchy R."/>
            <person name="Gladieux P."/>
            <person name="Thoren M.H."/>
            <person name="Johannesson H."/>
        </authorList>
    </citation>
    <scope>NUCLEOTIDE SEQUENCE</scope>
    <source>
        <strain evidence="3">CBS 168.71</strain>
    </source>
</reference>
<evidence type="ECO:0000256" key="1">
    <source>
        <dbReference type="ARBA" id="ARBA00023242"/>
    </source>
</evidence>
<keyword evidence="1" id="KW-0539">Nucleus</keyword>
<feature type="region of interest" description="Disordered" evidence="2">
    <location>
        <begin position="24"/>
        <end position="43"/>
    </location>
</feature>
<dbReference type="InterPro" id="IPR053157">
    <property type="entry name" value="Sterol_Uptake_Regulator"/>
</dbReference>
<keyword evidence="4" id="KW-1185">Reference proteome</keyword>
<feature type="compositionally biased region" description="Pro residues" evidence="2">
    <location>
        <begin position="283"/>
        <end position="299"/>
    </location>
</feature>
<dbReference type="PANTHER" id="PTHR47784:SF5">
    <property type="entry name" value="STEROL UPTAKE CONTROL PROTEIN 2"/>
    <property type="match status" value="1"/>
</dbReference>
<feature type="region of interest" description="Disordered" evidence="2">
    <location>
        <begin position="211"/>
        <end position="303"/>
    </location>
</feature>
<evidence type="ECO:0008006" key="5">
    <source>
        <dbReference type="Google" id="ProtNLM"/>
    </source>
</evidence>
<comment type="caution">
    <text evidence="3">The sequence shown here is derived from an EMBL/GenBank/DDBJ whole genome shotgun (WGS) entry which is preliminary data.</text>
</comment>
<evidence type="ECO:0000256" key="2">
    <source>
        <dbReference type="SAM" id="MobiDB-lite"/>
    </source>
</evidence>
<organism evidence="3 4">
    <name type="scientific">Chaetomium fimeti</name>
    <dbReference type="NCBI Taxonomy" id="1854472"/>
    <lineage>
        <taxon>Eukaryota</taxon>
        <taxon>Fungi</taxon>
        <taxon>Dikarya</taxon>
        <taxon>Ascomycota</taxon>
        <taxon>Pezizomycotina</taxon>
        <taxon>Sordariomycetes</taxon>
        <taxon>Sordariomycetidae</taxon>
        <taxon>Sordariales</taxon>
        <taxon>Chaetomiaceae</taxon>
        <taxon>Chaetomium</taxon>
    </lineage>
</organism>
<feature type="compositionally biased region" description="Low complexity" evidence="2">
    <location>
        <begin position="258"/>
        <end position="282"/>
    </location>
</feature>
<proteinExistence type="predicted"/>
<dbReference type="AlphaFoldDB" id="A0AAE0HGK3"/>
<gene>
    <name evidence="3" type="ORF">B0H64DRAFT_442280</name>
</gene>
<dbReference type="CDD" id="cd00067">
    <property type="entry name" value="GAL4"/>
    <property type="match status" value="1"/>
</dbReference>
<dbReference type="GO" id="GO:0001228">
    <property type="term" value="F:DNA-binding transcription activator activity, RNA polymerase II-specific"/>
    <property type="evidence" value="ECO:0007669"/>
    <property type="project" value="TreeGrafter"/>
</dbReference>
<dbReference type="GeneID" id="87843576"/>
<sequence length="569" mass="63302">MASGRVTAFANTFLVANHEHGGPALKVVGPQETRKKRPHRCDEGDPCRNCVKRKETCVRLSPASPNRGTRDTPPMTSPPPEVAWCPLSEPECRPINLLHMELLHHFERYSIPTLPFQEVWPRMLQLAFQARQHTYLVNAMLAFAAAHLDYLHGAHAQYHRAKYALLDKALHDYRGSLSEPITPANCDALLGTANLIQYLMWCDLSFMEGQQQEQQQQQQQQQQDDSIPALNQHPHSDRHPRSHHNSHHPSPQPPTSPAPFTTTPPITATTTLPPLFSSTTLPPFSPTPLFSPTPPIPPKAPEKPLDLSTDRLYFLSTGVRQIFFMAWPLFQSRQSAFTRAGLLQPCVALEDAVDARGLNWRRGVRAFMGVYDNGNGMGMDMGMGASGDPTSYPTSYLEGLRNTSLSPTDESPYRIMTLWQSHKEGDAYLENAGAHDEALVRAAYKRLATRVSVALAFVMDGGNRGGPASKTGGYGAGGHCSTDVKSSDLVRYVTTFPMMCFGPLLAMISSGDSRMLVLLFHIYRVTGALLTDDTYWWCKKRVEVMGEAIGRELRSRGLEVCLRRQGEFI</sequence>
<dbReference type="EMBL" id="JAUEPN010000004">
    <property type="protein sequence ID" value="KAK3295919.1"/>
    <property type="molecule type" value="Genomic_DNA"/>
</dbReference>
<protein>
    <recommendedName>
        <fullName evidence="5">Zn(2)-C6 fungal-type domain-containing protein</fullName>
    </recommendedName>
</protein>
<reference evidence="3" key="1">
    <citation type="journal article" date="2023" name="Mol. Phylogenet. Evol.">
        <title>Genome-scale phylogeny and comparative genomics of the fungal order Sordariales.</title>
        <authorList>
            <person name="Hensen N."/>
            <person name="Bonometti L."/>
            <person name="Westerberg I."/>
            <person name="Brannstrom I.O."/>
            <person name="Guillou S."/>
            <person name="Cros-Aarteil S."/>
            <person name="Calhoun S."/>
            <person name="Haridas S."/>
            <person name="Kuo A."/>
            <person name="Mondo S."/>
            <person name="Pangilinan J."/>
            <person name="Riley R."/>
            <person name="LaButti K."/>
            <person name="Andreopoulos B."/>
            <person name="Lipzen A."/>
            <person name="Chen C."/>
            <person name="Yan M."/>
            <person name="Daum C."/>
            <person name="Ng V."/>
            <person name="Clum A."/>
            <person name="Steindorff A."/>
            <person name="Ohm R.A."/>
            <person name="Martin F."/>
            <person name="Silar P."/>
            <person name="Natvig D.O."/>
            <person name="Lalanne C."/>
            <person name="Gautier V."/>
            <person name="Ament-Velasquez S.L."/>
            <person name="Kruys A."/>
            <person name="Hutchinson M.I."/>
            <person name="Powell A.J."/>
            <person name="Barry K."/>
            <person name="Miller A.N."/>
            <person name="Grigoriev I.V."/>
            <person name="Debuchy R."/>
            <person name="Gladieux P."/>
            <person name="Hiltunen Thoren M."/>
            <person name="Johannesson H."/>
        </authorList>
    </citation>
    <scope>NUCLEOTIDE SEQUENCE</scope>
    <source>
        <strain evidence="3">CBS 168.71</strain>
    </source>
</reference>
<evidence type="ECO:0000313" key="4">
    <source>
        <dbReference type="Proteomes" id="UP001278766"/>
    </source>
</evidence>